<dbReference type="Proteomes" id="UP000823935">
    <property type="component" value="Unassembled WGS sequence"/>
</dbReference>
<sequence length="191" mass="21524">MRKKVKGGCLAFLTLFLAFALTGCSGKELEDRLFPTVVTFPEGDPEAIQKERQADSSKYLDYGQVRAVIVENAVAADRESMGRVLEYLEATPSFARNLLVFSGDPEILEYFSDEMKDAKGPGLEEETETEEEVFRLPEDLSGNYLEDLYKNRPDEESSPVTMADLLNEWYNGQELDVPKLIIKDGKILPEK</sequence>
<gene>
    <name evidence="2" type="ORF">IAB44_16400</name>
</gene>
<reference evidence="2" key="2">
    <citation type="journal article" date="2021" name="PeerJ">
        <title>Extensive microbial diversity within the chicken gut microbiome revealed by metagenomics and culture.</title>
        <authorList>
            <person name="Gilroy R."/>
            <person name="Ravi A."/>
            <person name="Getino M."/>
            <person name="Pursley I."/>
            <person name="Horton D.L."/>
            <person name="Alikhan N.F."/>
            <person name="Baker D."/>
            <person name="Gharbi K."/>
            <person name="Hall N."/>
            <person name="Watson M."/>
            <person name="Adriaenssens E.M."/>
            <person name="Foster-Nyarko E."/>
            <person name="Jarju S."/>
            <person name="Secka A."/>
            <person name="Antonio M."/>
            <person name="Oren A."/>
            <person name="Chaudhuri R.R."/>
            <person name="La Ragione R."/>
            <person name="Hildebrand F."/>
            <person name="Pallen M.J."/>
        </authorList>
    </citation>
    <scope>NUCLEOTIDE SEQUENCE</scope>
    <source>
        <strain evidence="2">CHK190-19873</strain>
    </source>
</reference>
<comment type="caution">
    <text evidence="2">The sequence shown here is derived from an EMBL/GenBank/DDBJ whole genome shotgun (WGS) entry which is preliminary data.</text>
</comment>
<dbReference type="EMBL" id="DVIQ01000112">
    <property type="protein sequence ID" value="HIS33105.1"/>
    <property type="molecule type" value="Genomic_DNA"/>
</dbReference>
<feature type="chain" id="PRO_5039610127" description="Lipoprotein" evidence="1">
    <location>
        <begin position="21"/>
        <end position="191"/>
    </location>
</feature>
<dbReference type="PROSITE" id="PS51257">
    <property type="entry name" value="PROKAR_LIPOPROTEIN"/>
    <property type="match status" value="1"/>
</dbReference>
<evidence type="ECO:0000256" key="1">
    <source>
        <dbReference type="SAM" id="SignalP"/>
    </source>
</evidence>
<accession>A0A9D1EW63</accession>
<organism evidence="2 3">
    <name type="scientific">Candidatus Limivivens intestinipullorum</name>
    <dbReference type="NCBI Taxonomy" id="2840858"/>
    <lineage>
        <taxon>Bacteria</taxon>
        <taxon>Bacillati</taxon>
        <taxon>Bacillota</taxon>
        <taxon>Clostridia</taxon>
        <taxon>Lachnospirales</taxon>
        <taxon>Lachnospiraceae</taxon>
        <taxon>Lachnospiraceae incertae sedis</taxon>
        <taxon>Candidatus Limivivens</taxon>
    </lineage>
</organism>
<evidence type="ECO:0008006" key="4">
    <source>
        <dbReference type="Google" id="ProtNLM"/>
    </source>
</evidence>
<protein>
    <recommendedName>
        <fullName evidence="4">Lipoprotein</fullName>
    </recommendedName>
</protein>
<evidence type="ECO:0000313" key="3">
    <source>
        <dbReference type="Proteomes" id="UP000823935"/>
    </source>
</evidence>
<feature type="signal peptide" evidence="1">
    <location>
        <begin position="1"/>
        <end position="20"/>
    </location>
</feature>
<reference evidence="2" key="1">
    <citation type="submission" date="2020-10" db="EMBL/GenBank/DDBJ databases">
        <authorList>
            <person name="Gilroy R."/>
        </authorList>
    </citation>
    <scope>NUCLEOTIDE SEQUENCE</scope>
    <source>
        <strain evidence="2">CHK190-19873</strain>
    </source>
</reference>
<name>A0A9D1EW63_9FIRM</name>
<dbReference type="AlphaFoldDB" id="A0A9D1EW63"/>
<proteinExistence type="predicted"/>
<evidence type="ECO:0000313" key="2">
    <source>
        <dbReference type="EMBL" id="HIS33105.1"/>
    </source>
</evidence>
<keyword evidence="1" id="KW-0732">Signal</keyword>